<organism evidence="5 6">
    <name type="scientific">Exidia glandulosa HHB12029</name>
    <dbReference type="NCBI Taxonomy" id="1314781"/>
    <lineage>
        <taxon>Eukaryota</taxon>
        <taxon>Fungi</taxon>
        <taxon>Dikarya</taxon>
        <taxon>Basidiomycota</taxon>
        <taxon>Agaricomycotina</taxon>
        <taxon>Agaricomycetes</taxon>
        <taxon>Auriculariales</taxon>
        <taxon>Exidiaceae</taxon>
        <taxon>Exidia</taxon>
    </lineage>
</organism>
<keyword evidence="6" id="KW-1185">Reference proteome</keyword>
<dbReference type="CDD" id="cd05471">
    <property type="entry name" value="pepsin_like"/>
    <property type="match status" value="1"/>
</dbReference>
<feature type="region of interest" description="Disordered" evidence="2">
    <location>
        <begin position="431"/>
        <end position="462"/>
    </location>
</feature>
<evidence type="ECO:0000313" key="6">
    <source>
        <dbReference type="Proteomes" id="UP000077266"/>
    </source>
</evidence>
<dbReference type="Gene3D" id="2.40.70.10">
    <property type="entry name" value="Acid Proteases"/>
    <property type="match status" value="2"/>
</dbReference>
<dbReference type="PANTHER" id="PTHR47966">
    <property type="entry name" value="BETA-SITE APP-CLEAVING ENZYME, ISOFORM A-RELATED"/>
    <property type="match status" value="1"/>
</dbReference>
<sequence>MTRAARALAVVALVAAASVDGALHAGRIPDFPLASGRSLSLVASSSQSPSSLHRRGQTGIDKLQFAQGSYNLIVKVGQVNLRVGIDTGSSDSWVVASSSAEAQEAKLPTYPLDFHSPSLVVVDNNETAFAVSYADTTGGQGFIARETFVLENFTISNQAFGLVQHMNVSFGQGQDGVSGVLGFGFPRLSSIAQTVEDAPPIMERLAQEGQLQYPLFGVNLAAETPTLSLGAIDSDVVNNVPAVEWHDVVSFGHFAKENTSSVHLHWALQLSSVDVDTTSIDITPTYAQVGKRSLALLDVGTDGFFGPYSAVGQIFDAIQDSRIVADGTWAIPCDTTAQMHFNFGGKRFSLGPEDYLIGEAQGNEGICLSWPVATPPSPDGIDWALGAPFLRTVYTVLSYGIVGKEPPLIGLYSLANNTAAHDVIQGLTSTTSTTTTTTTSSTTSSSAATPNPVRADASTDGSLTVIPTTLPNSLLETPTFTTPPYLFTNVPKPATTSGYGTSTYAPALRPFNITRIPIVALPVSTIVTTDTSGHEVTTTIPVPSAPPVVLGRPSAASRGASAPAVPLALALGVVLCALR</sequence>
<dbReference type="Pfam" id="PF00026">
    <property type="entry name" value="Asp"/>
    <property type="match status" value="1"/>
</dbReference>
<keyword evidence="3" id="KW-0732">Signal</keyword>
<dbReference type="InterPro" id="IPR001461">
    <property type="entry name" value="Aspartic_peptidase_A1"/>
</dbReference>
<gene>
    <name evidence="5" type="ORF">EXIGLDRAFT_696006</name>
</gene>
<dbReference type="GO" id="GO:0006508">
    <property type="term" value="P:proteolysis"/>
    <property type="evidence" value="ECO:0007669"/>
    <property type="project" value="UniProtKB-KW"/>
</dbReference>
<comment type="similarity">
    <text evidence="1">Belongs to the peptidase A1 family.</text>
</comment>
<dbReference type="SUPFAM" id="SSF50630">
    <property type="entry name" value="Acid proteases"/>
    <property type="match status" value="1"/>
</dbReference>
<evidence type="ECO:0000256" key="2">
    <source>
        <dbReference type="SAM" id="MobiDB-lite"/>
    </source>
</evidence>
<dbReference type="EMBL" id="KV425883">
    <property type="protein sequence ID" value="KZW03653.1"/>
    <property type="molecule type" value="Genomic_DNA"/>
</dbReference>
<dbReference type="STRING" id="1314781.A0A165QI45"/>
<evidence type="ECO:0000256" key="3">
    <source>
        <dbReference type="SAM" id="SignalP"/>
    </source>
</evidence>
<feature type="signal peptide" evidence="3">
    <location>
        <begin position="1"/>
        <end position="21"/>
    </location>
</feature>
<evidence type="ECO:0000313" key="5">
    <source>
        <dbReference type="EMBL" id="KZW03653.1"/>
    </source>
</evidence>
<dbReference type="PRINTS" id="PR00792">
    <property type="entry name" value="PEPSIN"/>
</dbReference>
<feature type="compositionally biased region" description="Low complexity" evidence="2">
    <location>
        <begin position="431"/>
        <end position="449"/>
    </location>
</feature>
<dbReference type="OrthoDB" id="771136at2759"/>
<dbReference type="InterPro" id="IPR033121">
    <property type="entry name" value="PEPTIDASE_A1"/>
</dbReference>
<dbReference type="GO" id="GO:0004190">
    <property type="term" value="F:aspartic-type endopeptidase activity"/>
    <property type="evidence" value="ECO:0007669"/>
    <property type="project" value="InterPro"/>
</dbReference>
<dbReference type="InParanoid" id="A0A165QI45"/>
<accession>A0A165QI45</accession>
<feature type="chain" id="PRO_5007864966" evidence="3">
    <location>
        <begin position="22"/>
        <end position="579"/>
    </location>
</feature>
<dbReference type="Proteomes" id="UP000077266">
    <property type="component" value="Unassembled WGS sequence"/>
</dbReference>
<name>A0A165QI45_EXIGL</name>
<reference evidence="5 6" key="1">
    <citation type="journal article" date="2016" name="Mol. Biol. Evol.">
        <title>Comparative Genomics of Early-Diverging Mushroom-Forming Fungi Provides Insights into the Origins of Lignocellulose Decay Capabilities.</title>
        <authorList>
            <person name="Nagy L.G."/>
            <person name="Riley R."/>
            <person name="Tritt A."/>
            <person name="Adam C."/>
            <person name="Daum C."/>
            <person name="Floudas D."/>
            <person name="Sun H."/>
            <person name="Yadav J.S."/>
            <person name="Pangilinan J."/>
            <person name="Larsson K.H."/>
            <person name="Matsuura K."/>
            <person name="Barry K."/>
            <person name="Labutti K."/>
            <person name="Kuo R."/>
            <person name="Ohm R.A."/>
            <person name="Bhattacharya S.S."/>
            <person name="Shirouzu T."/>
            <person name="Yoshinaga Y."/>
            <person name="Martin F.M."/>
            <person name="Grigoriev I.V."/>
            <person name="Hibbett D.S."/>
        </authorList>
    </citation>
    <scope>NUCLEOTIDE SEQUENCE [LARGE SCALE GENOMIC DNA]</scope>
    <source>
        <strain evidence="5 6">HHB12029</strain>
    </source>
</reference>
<feature type="domain" description="Peptidase A1" evidence="4">
    <location>
        <begin position="70"/>
        <end position="412"/>
    </location>
</feature>
<dbReference type="PROSITE" id="PS51767">
    <property type="entry name" value="PEPTIDASE_A1"/>
    <property type="match status" value="1"/>
</dbReference>
<keyword evidence="5" id="KW-0378">Hydrolase</keyword>
<evidence type="ECO:0000259" key="4">
    <source>
        <dbReference type="PROSITE" id="PS51767"/>
    </source>
</evidence>
<dbReference type="PANTHER" id="PTHR47966:SF74">
    <property type="entry name" value="AGR407CP"/>
    <property type="match status" value="1"/>
</dbReference>
<proteinExistence type="inferred from homology"/>
<dbReference type="AlphaFoldDB" id="A0A165QI45"/>
<evidence type="ECO:0000256" key="1">
    <source>
        <dbReference type="ARBA" id="ARBA00007447"/>
    </source>
</evidence>
<dbReference type="InterPro" id="IPR021109">
    <property type="entry name" value="Peptidase_aspartic_dom_sf"/>
</dbReference>
<dbReference type="InterPro" id="IPR034164">
    <property type="entry name" value="Pepsin-like_dom"/>
</dbReference>
<protein>
    <submittedName>
        <fullName evidence="5">Acid protease</fullName>
    </submittedName>
</protein>
<keyword evidence="5" id="KW-0645">Protease</keyword>